<comment type="subcellular location">
    <subcellularLocation>
        <location evidence="1">Membrane</location>
    </subcellularLocation>
</comment>
<evidence type="ECO:0000256" key="1">
    <source>
        <dbReference type="ARBA" id="ARBA00004370"/>
    </source>
</evidence>
<proteinExistence type="predicted"/>
<evidence type="ECO:0000256" key="4">
    <source>
        <dbReference type="ARBA" id="ARBA00022723"/>
    </source>
</evidence>
<dbReference type="AlphaFoldDB" id="A0A6U3BVD0"/>
<name>A0A6U3BVD0_9STRA</name>
<dbReference type="GO" id="GO:0046872">
    <property type="term" value="F:metal ion binding"/>
    <property type="evidence" value="ECO:0007669"/>
    <property type="project" value="UniProtKB-KW"/>
</dbReference>
<accession>A0A6U3BVD0</accession>
<keyword evidence="6" id="KW-0408">Iron</keyword>
<evidence type="ECO:0000256" key="7">
    <source>
        <dbReference type="ARBA" id="ARBA00023136"/>
    </source>
</evidence>
<dbReference type="SUPFAM" id="SSF81343">
    <property type="entry name" value="Fumarate reductase respiratory complex transmembrane subunits"/>
    <property type="match status" value="1"/>
</dbReference>
<keyword evidence="7" id="KW-0472">Membrane</keyword>
<gene>
    <name evidence="8" type="ORF">APAL1065_LOCUS17464</name>
    <name evidence="9" type="ORF">APAL1065_LOCUS17465</name>
</gene>
<dbReference type="GO" id="GO:0005739">
    <property type="term" value="C:mitochondrion"/>
    <property type="evidence" value="ECO:0007669"/>
    <property type="project" value="GOC"/>
</dbReference>
<protein>
    <recommendedName>
        <fullName evidence="10">Succinate dehydrogenase cytochrome b560 subunit, mitochondrial</fullName>
    </recommendedName>
</protein>
<evidence type="ECO:0008006" key="10">
    <source>
        <dbReference type="Google" id="ProtNLM"/>
    </source>
</evidence>
<dbReference type="NCBIfam" id="TIGR02970">
    <property type="entry name" value="succ_dehyd_cytB"/>
    <property type="match status" value="1"/>
</dbReference>
<dbReference type="EMBL" id="HBHT01026033">
    <property type="protein sequence ID" value="CAD9977342.1"/>
    <property type="molecule type" value="Transcribed_RNA"/>
</dbReference>
<dbReference type="Gene3D" id="1.20.1300.10">
    <property type="entry name" value="Fumarate reductase/succinate dehydrogenase, transmembrane subunit"/>
    <property type="match status" value="1"/>
</dbReference>
<dbReference type="GO" id="GO:0016020">
    <property type="term" value="C:membrane"/>
    <property type="evidence" value="ECO:0007669"/>
    <property type="project" value="UniProtKB-SubCell"/>
</dbReference>
<evidence type="ECO:0000313" key="9">
    <source>
        <dbReference type="EMBL" id="CAD9977342.1"/>
    </source>
</evidence>
<dbReference type="CDD" id="cd03499">
    <property type="entry name" value="SQR_TypeC_SdhC"/>
    <property type="match status" value="1"/>
</dbReference>
<dbReference type="GO" id="GO:0006121">
    <property type="term" value="P:mitochondrial electron transport, succinate to ubiquinone"/>
    <property type="evidence" value="ECO:0007669"/>
    <property type="project" value="TreeGrafter"/>
</dbReference>
<dbReference type="InterPro" id="IPR014314">
    <property type="entry name" value="Succ_DH_cytb556"/>
</dbReference>
<dbReference type="GO" id="GO:0009055">
    <property type="term" value="F:electron transfer activity"/>
    <property type="evidence" value="ECO:0007669"/>
    <property type="project" value="InterPro"/>
</dbReference>
<evidence type="ECO:0000313" key="8">
    <source>
        <dbReference type="EMBL" id="CAD9977341.1"/>
    </source>
</evidence>
<dbReference type="GO" id="GO:0006099">
    <property type="term" value="P:tricarboxylic acid cycle"/>
    <property type="evidence" value="ECO:0007669"/>
    <property type="project" value="InterPro"/>
</dbReference>
<keyword evidence="2" id="KW-0349">Heme</keyword>
<evidence type="ECO:0000256" key="3">
    <source>
        <dbReference type="ARBA" id="ARBA00022692"/>
    </source>
</evidence>
<dbReference type="EMBL" id="HBHT01026032">
    <property type="protein sequence ID" value="CAD9977341.1"/>
    <property type="molecule type" value="Transcribed_RNA"/>
</dbReference>
<dbReference type="Pfam" id="PF01127">
    <property type="entry name" value="Sdh_cyt"/>
    <property type="match status" value="1"/>
</dbReference>
<keyword evidence="4" id="KW-0479">Metal-binding</keyword>
<keyword evidence="5" id="KW-1133">Transmembrane helix</keyword>
<dbReference type="PANTHER" id="PTHR10978">
    <property type="entry name" value="SUCCINATE DEHYDROGENASE CYTOCHROME B560 SUBUNIT"/>
    <property type="match status" value="1"/>
</dbReference>
<evidence type="ECO:0000256" key="6">
    <source>
        <dbReference type="ARBA" id="ARBA00023004"/>
    </source>
</evidence>
<dbReference type="InterPro" id="IPR000701">
    <property type="entry name" value="SuccDH_FuR_B_TM-su"/>
</dbReference>
<evidence type="ECO:0000256" key="5">
    <source>
        <dbReference type="ARBA" id="ARBA00022989"/>
    </source>
</evidence>
<organism evidence="8">
    <name type="scientific">Entomoneis paludosa</name>
    <dbReference type="NCBI Taxonomy" id="265537"/>
    <lineage>
        <taxon>Eukaryota</taxon>
        <taxon>Sar</taxon>
        <taxon>Stramenopiles</taxon>
        <taxon>Ochrophyta</taxon>
        <taxon>Bacillariophyta</taxon>
        <taxon>Bacillariophyceae</taxon>
        <taxon>Bacillariophycidae</taxon>
        <taxon>Entomoneidaceae</taxon>
        <taxon>Entomoneis</taxon>
    </lineage>
</organism>
<evidence type="ECO:0000256" key="2">
    <source>
        <dbReference type="ARBA" id="ARBA00022617"/>
    </source>
</evidence>
<dbReference type="InterPro" id="IPR034804">
    <property type="entry name" value="SQR/QFR_C/D"/>
</dbReference>
<keyword evidence="3" id="KW-0812">Transmembrane</keyword>
<dbReference type="PANTHER" id="PTHR10978:SF5">
    <property type="entry name" value="SUCCINATE DEHYDROGENASE CYTOCHROME B560 SUBUNIT, MITOCHONDRIAL"/>
    <property type="match status" value="1"/>
</dbReference>
<reference evidence="8" key="1">
    <citation type="submission" date="2021-01" db="EMBL/GenBank/DDBJ databases">
        <authorList>
            <person name="Corre E."/>
            <person name="Pelletier E."/>
            <person name="Niang G."/>
            <person name="Scheremetjew M."/>
            <person name="Finn R."/>
            <person name="Kale V."/>
            <person name="Holt S."/>
            <person name="Cochrane G."/>
            <person name="Meng A."/>
            <person name="Brown T."/>
            <person name="Cohen L."/>
        </authorList>
    </citation>
    <scope>NUCLEOTIDE SEQUENCE</scope>
    <source>
        <strain evidence="8">CCMP125</strain>
    </source>
</reference>
<sequence length="171" mass="18353">MASLVAIKRAQTALINPCLRSHAIRPMTILSKESAEEYKKFNYTTRMKDTGRPVSPHVTIYAFPVAAISSILNRVTGCALSVGCAGLGAAELVGGSGTSLYLMQLIGSQGFLVAAAAKYAVTFPIVYHYFGALRHFSWDYQPDRLTNADVEKASKMLIAGSVVVSGAFLFV</sequence>